<dbReference type="InterPro" id="IPR036005">
    <property type="entry name" value="Creatinase/aminopeptidase-like"/>
</dbReference>
<sequence>MLKVCKLSREVFLLDVVAAEVKPGVTTDYLDKVCHKACLGRNSYFSPLNYRNFLKSLYTLPNDIVCHGIPDHRVMLNGDILSLDISIHQGFYLADLKETYYVGDKAKAAPENLRLIEMTRQCLKAAMEIVRPGLPIREFGEVIEKMATARGCSVVSTWCGHGINTNSHPTPWIPH</sequence>
<evidence type="ECO:0000259" key="2">
    <source>
        <dbReference type="Pfam" id="PF00557"/>
    </source>
</evidence>
<dbReference type="KEGG" id="amus:LMH87_007522"/>
<dbReference type="InterPro" id="IPR000994">
    <property type="entry name" value="Pept_M24"/>
</dbReference>
<dbReference type="GeneID" id="80894681"/>
<dbReference type="Gene3D" id="3.90.230.10">
    <property type="entry name" value="Creatinase/methionine aminopeptidase superfamily"/>
    <property type="match status" value="1"/>
</dbReference>
<dbReference type="PANTHER" id="PTHR43330:SF15">
    <property type="entry name" value="METHIONINE AMINOPEPTIDASE"/>
    <property type="match status" value="1"/>
</dbReference>
<keyword evidence="4" id="KW-1185">Reference proteome</keyword>
<keyword evidence="1" id="KW-0963">Cytoplasm</keyword>
<organism evidence="3 4">
    <name type="scientific">Akanthomyces muscarius</name>
    <name type="common">Entomopathogenic fungus</name>
    <name type="synonym">Lecanicillium muscarium</name>
    <dbReference type="NCBI Taxonomy" id="2231603"/>
    <lineage>
        <taxon>Eukaryota</taxon>
        <taxon>Fungi</taxon>
        <taxon>Dikarya</taxon>
        <taxon>Ascomycota</taxon>
        <taxon>Pezizomycotina</taxon>
        <taxon>Sordariomycetes</taxon>
        <taxon>Hypocreomycetidae</taxon>
        <taxon>Hypocreales</taxon>
        <taxon>Cordycipitaceae</taxon>
        <taxon>Akanthomyces</taxon>
    </lineage>
</organism>
<dbReference type="Pfam" id="PF00557">
    <property type="entry name" value="Peptidase_M24"/>
    <property type="match status" value="1"/>
</dbReference>
<proteinExistence type="predicted"/>
<feature type="domain" description="Peptidase M24" evidence="2">
    <location>
        <begin position="1"/>
        <end position="174"/>
    </location>
</feature>
<dbReference type="AlphaFoldDB" id="A0A9W8QT01"/>
<dbReference type="GO" id="GO:0070006">
    <property type="term" value="F:metalloaminopeptidase activity"/>
    <property type="evidence" value="ECO:0007669"/>
    <property type="project" value="TreeGrafter"/>
</dbReference>
<dbReference type="PANTHER" id="PTHR43330">
    <property type="entry name" value="METHIONINE AMINOPEPTIDASE"/>
    <property type="match status" value="1"/>
</dbReference>
<reference evidence="3" key="1">
    <citation type="journal article" date="2023" name="Access Microbiol">
        <title>De-novo genome assembly for Akanthomyces muscarius, a biocontrol agent of insect agricultural pests.</title>
        <authorList>
            <person name="Erdos Z."/>
            <person name="Studholme D.J."/>
            <person name="Raymond B."/>
            <person name="Sharma M."/>
        </authorList>
    </citation>
    <scope>NUCLEOTIDE SEQUENCE</scope>
    <source>
        <strain evidence="3">Ve6</strain>
    </source>
</reference>
<dbReference type="RefSeq" id="XP_056060834.1">
    <property type="nucleotide sequence ID" value="XM_056192632.1"/>
</dbReference>
<gene>
    <name evidence="3" type="ORF">LMH87_007522</name>
</gene>
<dbReference type="GO" id="GO:0005829">
    <property type="term" value="C:cytosol"/>
    <property type="evidence" value="ECO:0007669"/>
    <property type="project" value="TreeGrafter"/>
</dbReference>
<dbReference type="SUPFAM" id="SSF55920">
    <property type="entry name" value="Creatinase/aminopeptidase"/>
    <property type="match status" value="1"/>
</dbReference>
<name>A0A9W8QT01_AKAMU</name>
<dbReference type="PRINTS" id="PR00599">
    <property type="entry name" value="MAPEPTIDASE"/>
</dbReference>
<dbReference type="Proteomes" id="UP001144673">
    <property type="component" value="Chromosome 1"/>
</dbReference>
<comment type="caution">
    <text evidence="3">The sequence shown here is derived from an EMBL/GenBank/DDBJ whole genome shotgun (WGS) entry which is preliminary data.</text>
</comment>
<accession>A0A9W8QT01</accession>
<dbReference type="EMBL" id="JAJHUN010000001">
    <property type="protein sequence ID" value="KAJ4165919.1"/>
    <property type="molecule type" value="Genomic_DNA"/>
</dbReference>
<evidence type="ECO:0000313" key="4">
    <source>
        <dbReference type="Proteomes" id="UP001144673"/>
    </source>
</evidence>
<protein>
    <recommendedName>
        <fullName evidence="2">Peptidase M24 domain-containing protein</fullName>
    </recommendedName>
</protein>
<evidence type="ECO:0000256" key="1">
    <source>
        <dbReference type="ARBA" id="ARBA00022490"/>
    </source>
</evidence>
<evidence type="ECO:0000313" key="3">
    <source>
        <dbReference type="EMBL" id="KAJ4165919.1"/>
    </source>
</evidence>
<dbReference type="InterPro" id="IPR001714">
    <property type="entry name" value="Pept_M24_MAP"/>
</dbReference>